<accession>A0A1I1TPF1</accession>
<dbReference type="AlphaFoldDB" id="A0A1I1TPF1"/>
<gene>
    <name evidence="2" type="ORF">SAMN04489710_103389</name>
</gene>
<feature type="region of interest" description="Disordered" evidence="1">
    <location>
        <begin position="1"/>
        <end position="21"/>
    </location>
</feature>
<evidence type="ECO:0000313" key="2">
    <source>
        <dbReference type="EMBL" id="SFD58393.1"/>
    </source>
</evidence>
<keyword evidence="3" id="KW-1185">Reference proteome</keyword>
<dbReference type="Proteomes" id="UP000199517">
    <property type="component" value="Unassembled WGS sequence"/>
</dbReference>
<reference evidence="3" key="1">
    <citation type="submission" date="2016-10" db="EMBL/GenBank/DDBJ databases">
        <authorList>
            <person name="Varghese N."/>
            <person name="Submissions S."/>
        </authorList>
    </citation>
    <scope>NUCLEOTIDE SEQUENCE [LARGE SCALE GENOMIC DNA]</scope>
    <source>
        <strain evidence="3">DSM 7481</strain>
    </source>
</reference>
<evidence type="ECO:0000313" key="3">
    <source>
        <dbReference type="Proteomes" id="UP000199517"/>
    </source>
</evidence>
<organism evidence="2 3">
    <name type="scientific">Paracidovorax konjaci</name>
    <dbReference type="NCBI Taxonomy" id="32040"/>
    <lineage>
        <taxon>Bacteria</taxon>
        <taxon>Pseudomonadati</taxon>
        <taxon>Pseudomonadota</taxon>
        <taxon>Betaproteobacteria</taxon>
        <taxon>Burkholderiales</taxon>
        <taxon>Comamonadaceae</taxon>
        <taxon>Paracidovorax</taxon>
    </lineage>
</organism>
<proteinExistence type="predicted"/>
<evidence type="ECO:0000256" key="1">
    <source>
        <dbReference type="SAM" id="MobiDB-lite"/>
    </source>
</evidence>
<protein>
    <submittedName>
        <fullName evidence="2">Uncharacterized protein</fullName>
    </submittedName>
</protein>
<dbReference type="EMBL" id="FOMQ01000003">
    <property type="protein sequence ID" value="SFD58393.1"/>
    <property type="molecule type" value="Genomic_DNA"/>
</dbReference>
<name>A0A1I1TPF1_9BURK</name>
<dbReference type="STRING" id="32040.SAMN04489710_103389"/>
<sequence>MQSFGLQPGHVHARSVAHAPARTAAEGVAALPSGMRARAGARRSAR</sequence>